<proteinExistence type="predicted"/>
<dbReference type="EMBL" id="JAUSVK010000001">
    <property type="protein sequence ID" value="MDQ0394628.1"/>
    <property type="molecule type" value="Genomic_DNA"/>
</dbReference>
<organism evidence="2 3">
    <name type="scientific">Labrys monachus</name>
    <dbReference type="NCBI Taxonomy" id="217067"/>
    <lineage>
        <taxon>Bacteria</taxon>
        <taxon>Pseudomonadati</taxon>
        <taxon>Pseudomonadota</taxon>
        <taxon>Alphaproteobacteria</taxon>
        <taxon>Hyphomicrobiales</taxon>
        <taxon>Xanthobacteraceae</taxon>
        <taxon>Labrys</taxon>
    </lineage>
</organism>
<dbReference type="Proteomes" id="UP001237448">
    <property type="component" value="Unassembled WGS sequence"/>
</dbReference>
<feature type="transmembrane region" description="Helical" evidence="1">
    <location>
        <begin position="236"/>
        <end position="256"/>
    </location>
</feature>
<keyword evidence="3" id="KW-1185">Reference proteome</keyword>
<reference evidence="2 3" key="1">
    <citation type="submission" date="2023-07" db="EMBL/GenBank/DDBJ databases">
        <title>Genomic Encyclopedia of Type Strains, Phase IV (KMG-IV): sequencing the most valuable type-strain genomes for metagenomic binning, comparative biology and taxonomic classification.</title>
        <authorList>
            <person name="Goeker M."/>
        </authorList>
    </citation>
    <scope>NUCLEOTIDE SEQUENCE [LARGE SCALE GENOMIC DNA]</scope>
    <source>
        <strain evidence="2 3">DSM 5896</strain>
    </source>
</reference>
<evidence type="ECO:0000313" key="2">
    <source>
        <dbReference type="EMBL" id="MDQ0394628.1"/>
    </source>
</evidence>
<protein>
    <submittedName>
        <fullName evidence="2">Low temperature requirement protein LtrA</fullName>
    </submittedName>
</protein>
<dbReference type="PANTHER" id="PTHR36840:SF1">
    <property type="entry name" value="BLL5714 PROTEIN"/>
    <property type="match status" value="1"/>
</dbReference>
<feature type="transmembrane region" description="Helical" evidence="1">
    <location>
        <begin position="167"/>
        <end position="188"/>
    </location>
</feature>
<feature type="transmembrane region" description="Helical" evidence="1">
    <location>
        <begin position="209"/>
        <end position="230"/>
    </location>
</feature>
<accession>A0ABU0FJ39</accession>
<comment type="caution">
    <text evidence="2">The sequence shown here is derived from an EMBL/GenBank/DDBJ whole genome shotgun (WGS) entry which is preliminary data.</text>
</comment>
<gene>
    <name evidence="2" type="ORF">J3R73_004420</name>
</gene>
<feature type="transmembrane region" description="Helical" evidence="1">
    <location>
        <begin position="340"/>
        <end position="358"/>
    </location>
</feature>
<name>A0ABU0FJ39_9HYPH</name>
<feature type="transmembrane region" description="Helical" evidence="1">
    <location>
        <begin position="309"/>
        <end position="328"/>
    </location>
</feature>
<feature type="transmembrane region" description="Helical" evidence="1">
    <location>
        <begin position="110"/>
        <end position="130"/>
    </location>
</feature>
<dbReference type="InterPro" id="IPR010640">
    <property type="entry name" value="Low_temperature_requirement_A"/>
</dbReference>
<dbReference type="RefSeq" id="WP_307432062.1">
    <property type="nucleotide sequence ID" value="NZ_JAUSVK010000001.1"/>
</dbReference>
<dbReference type="Pfam" id="PF06772">
    <property type="entry name" value="LtrA"/>
    <property type="match status" value="1"/>
</dbReference>
<keyword evidence="1" id="KW-0812">Transmembrane</keyword>
<dbReference type="PANTHER" id="PTHR36840">
    <property type="entry name" value="BLL5714 PROTEIN"/>
    <property type="match status" value="1"/>
</dbReference>
<keyword evidence="1" id="KW-1133">Transmembrane helix</keyword>
<feature type="transmembrane region" description="Helical" evidence="1">
    <location>
        <begin position="84"/>
        <end position="104"/>
    </location>
</feature>
<feature type="transmembrane region" description="Helical" evidence="1">
    <location>
        <begin position="21"/>
        <end position="43"/>
    </location>
</feature>
<feature type="transmembrane region" description="Helical" evidence="1">
    <location>
        <begin position="364"/>
        <end position="383"/>
    </location>
</feature>
<sequence length="398" mass="43165">MTMDRSSGILRRRDGHEAHVSYAELFFDLVYAFAVTQLSHTLLHHLTIGGAVETVILWFAVWLVWQYTCWFTNWFEPEAMPVRAALFAVMLLGLVAAAALPEAFGERGLVFAGCYAAMQVGRTAFGLFFLERSGDPLAANFRRILGWSVIAALFWIAGGLAEGVTRVLLWIVAVACEYVSPMFGLWLPGLGRSRTSDWTVEGGHMVERCALFVIIALGESILVTGGTIAAARQWDLPVLAAFLAAFLGSIAMWWMYFDTGSRAATAFIVHSRDPGRFGAYIHYVHVVLIAGIIVTAVGNDLSIAHPQAVVDRAGAAVLFGGPAIYIAGNALYKRIFYGRIPLSHLAGLVLLALGIPLASYMDLLMTGLLTTFIMALVAGWEALSRRGFPASAGSRETA</sequence>
<evidence type="ECO:0000256" key="1">
    <source>
        <dbReference type="SAM" id="Phobius"/>
    </source>
</evidence>
<keyword evidence="1" id="KW-0472">Membrane</keyword>
<feature type="transmembrane region" description="Helical" evidence="1">
    <location>
        <begin position="277"/>
        <end position="297"/>
    </location>
</feature>
<feature type="transmembrane region" description="Helical" evidence="1">
    <location>
        <begin position="142"/>
        <end position="161"/>
    </location>
</feature>
<evidence type="ECO:0000313" key="3">
    <source>
        <dbReference type="Proteomes" id="UP001237448"/>
    </source>
</evidence>